<dbReference type="AlphaFoldDB" id="A0AAD5NFM5"/>
<dbReference type="GO" id="GO:0080044">
    <property type="term" value="F:quercetin 7-O-glucosyltransferase activity"/>
    <property type="evidence" value="ECO:0007669"/>
    <property type="project" value="TreeGrafter"/>
</dbReference>
<dbReference type="SUPFAM" id="SSF53756">
    <property type="entry name" value="UDP-Glycosyltransferase/glycogen phosphorylase"/>
    <property type="match status" value="1"/>
</dbReference>
<dbReference type="FunFam" id="3.40.50.2000:FF:000065">
    <property type="entry name" value="Glycosyltransferase"/>
    <property type="match status" value="1"/>
</dbReference>
<dbReference type="PANTHER" id="PTHR11926:SF1392">
    <property type="entry name" value="GLYCOSYLTRANSFERASE"/>
    <property type="match status" value="1"/>
</dbReference>
<dbReference type="GO" id="GO:0102970">
    <property type="term" value="F:7-deoxyloganetic acid glucosyltransferase activity"/>
    <property type="evidence" value="ECO:0007669"/>
    <property type="project" value="UniProtKB-EC"/>
</dbReference>
<reference evidence="7" key="1">
    <citation type="journal article" date="2022" name="Plant J.">
        <title>Strategies of tolerance reflected in two North American maple genomes.</title>
        <authorList>
            <person name="McEvoy S.L."/>
            <person name="Sezen U.U."/>
            <person name="Trouern-Trend A."/>
            <person name="McMahon S.M."/>
            <person name="Schaberg P.G."/>
            <person name="Yang J."/>
            <person name="Wegrzyn J.L."/>
            <person name="Swenson N.G."/>
        </authorList>
    </citation>
    <scope>NUCLEOTIDE SEQUENCE</scope>
    <source>
        <strain evidence="7">91603</strain>
    </source>
</reference>
<organism evidence="7 8">
    <name type="scientific">Acer negundo</name>
    <name type="common">Box elder</name>
    <dbReference type="NCBI Taxonomy" id="4023"/>
    <lineage>
        <taxon>Eukaryota</taxon>
        <taxon>Viridiplantae</taxon>
        <taxon>Streptophyta</taxon>
        <taxon>Embryophyta</taxon>
        <taxon>Tracheophyta</taxon>
        <taxon>Spermatophyta</taxon>
        <taxon>Magnoliopsida</taxon>
        <taxon>eudicotyledons</taxon>
        <taxon>Gunneridae</taxon>
        <taxon>Pentapetalae</taxon>
        <taxon>rosids</taxon>
        <taxon>malvids</taxon>
        <taxon>Sapindales</taxon>
        <taxon>Sapindaceae</taxon>
        <taxon>Hippocastanoideae</taxon>
        <taxon>Acereae</taxon>
        <taxon>Acer</taxon>
    </lineage>
</organism>
<sequence>MEQDIPPPPPHVLIFLIPALGHVNSMLKLAELLSVAGLRITFLNSEYNHDRLTRHADVCSRYTCRFPGFQFKTITDGLPMDHPRVGHRFDEVLHSVKSVTPPLLKQMLIDDIKPPVDCIISDGFMSFAVDVANELGIPIIYFRTISACAFWAYFCVREIIDAGELPIKGKEDMDRLVKNVPGMETFLRCRDLPSFCRAEDPLDRNIQLFMSETRSSPRAQGLILNTFDDLEGPILSQIRTHCPNIYTIGPLQAHLKTRVPSGMQSTNGFWEVDRSCMAWLNKQPPKTVIYISYGSITTLSREDVMELWHGLVDSNKRFLWVVRPDLISGRDGDQSQIPEKLVEGTKERGYMVGWAPQEKILEHRAVGGFLTHSGWNSTLESVVAGQPMICWPYFADQQVNSRFVGQVWKLGLDMKDHVCDRKVVEKMVNDLMVEKREEFVKSTDRMSKLAWKSRYLRKLRAQPPPPPPTHRRCPSPFSQISWIPIPDHLWRSCSGSPSISKHGDGAVRSHEFNFRPVLKQLLVDQTCNRTPVNCISGDGILGWIIDVADEKTKTWIV</sequence>
<evidence type="ECO:0000256" key="5">
    <source>
        <dbReference type="RuleBase" id="RU003718"/>
    </source>
</evidence>
<dbReference type="InterPro" id="IPR035595">
    <property type="entry name" value="UDP_glycos_trans_CS"/>
</dbReference>
<dbReference type="Proteomes" id="UP001064489">
    <property type="component" value="Chromosome 12"/>
</dbReference>
<evidence type="ECO:0000256" key="2">
    <source>
        <dbReference type="ARBA" id="ARBA00022676"/>
    </source>
</evidence>
<dbReference type="Pfam" id="PF00201">
    <property type="entry name" value="UDPGT"/>
    <property type="match status" value="1"/>
</dbReference>
<dbReference type="PANTHER" id="PTHR11926">
    <property type="entry name" value="GLUCOSYL/GLUCURONOSYL TRANSFERASES"/>
    <property type="match status" value="1"/>
</dbReference>
<dbReference type="EMBL" id="JAJSOW010000107">
    <property type="protein sequence ID" value="KAI9156840.1"/>
    <property type="molecule type" value="Genomic_DNA"/>
</dbReference>
<evidence type="ECO:0000256" key="1">
    <source>
        <dbReference type="ARBA" id="ARBA00009995"/>
    </source>
</evidence>
<evidence type="ECO:0000256" key="4">
    <source>
        <dbReference type="ARBA" id="ARBA00051827"/>
    </source>
</evidence>
<dbReference type="InterPro" id="IPR002213">
    <property type="entry name" value="UDP_glucos_trans"/>
</dbReference>
<dbReference type="FunFam" id="3.40.50.2000:FF:000040">
    <property type="entry name" value="UDP-glycosyltransferase 76C1"/>
    <property type="match status" value="1"/>
</dbReference>
<keyword evidence="8" id="KW-1185">Reference proteome</keyword>
<dbReference type="GO" id="GO:0080043">
    <property type="term" value="F:quercetin 3-O-glucosyltransferase activity"/>
    <property type="evidence" value="ECO:0007669"/>
    <property type="project" value="TreeGrafter"/>
</dbReference>
<evidence type="ECO:0000313" key="7">
    <source>
        <dbReference type="EMBL" id="KAI9156840.1"/>
    </source>
</evidence>
<reference evidence="7" key="2">
    <citation type="submission" date="2023-02" db="EMBL/GenBank/DDBJ databases">
        <authorList>
            <person name="Swenson N.G."/>
            <person name="Wegrzyn J.L."/>
            <person name="Mcevoy S.L."/>
        </authorList>
    </citation>
    <scope>NUCLEOTIDE SEQUENCE</scope>
    <source>
        <strain evidence="7">91603</strain>
        <tissue evidence="7">Leaf</tissue>
    </source>
</reference>
<evidence type="ECO:0000313" key="8">
    <source>
        <dbReference type="Proteomes" id="UP001064489"/>
    </source>
</evidence>
<keyword evidence="3 5" id="KW-0808">Transferase</keyword>
<protein>
    <recommendedName>
        <fullName evidence="6">Glycosyltransferase</fullName>
        <ecNumber evidence="6">2.4.1.-</ecNumber>
    </recommendedName>
</protein>
<name>A0AAD5NFM5_ACENE</name>
<dbReference type="CDD" id="cd03784">
    <property type="entry name" value="GT1_Gtf-like"/>
    <property type="match status" value="1"/>
</dbReference>
<accession>A0AAD5NFM5</accession>
<evidence type="ECO:0000256" key="3">
    <source>
        <dbReference type="ARBA" id="ARBA00022679"/>
    </source>
</evidence>
<comment type="similarity">
    <text evidence="1 5">Belongs to the UDP-glycosyltransferase family.</text>
</comment>
<comment type="catalytic activity">
    <reaction evidence="4">
        <text>7-deoxyloganetate + UDP-alpha-D-glucose = 7-deoxyloganate + UDP + H(+)</text>
        <dbReference type="Rhea" id="RHEA:39895"/>
        <dbReference type="ChEBI" id="CHEBI:15378"/>
        <dbReference type="ChEBI" id="CHEBI:58223"/>
        <dbReference type="ChEBI" id="CHEBI:58885"/>
        <dbReference type="ChEBI" id="CHEBI:76844"/>
        <dbReference type="ChEBI" id="CHEBI:76846"/>
        <dbReference type="EC" id="2.4.1.323"/>
    </reaction>
</comment>
<comment type="caution">
    <text evidence="7">The sequence shown here is derived from an EMBL/GenBank/DDBJ whole genome shotgun (WGS) entry which is preliminary data.</text>
</comment>
<dbReference type="EC" id="2.4.1.-" evidence="6"/>
<dbReference type="Gene3D" id="3.40.50.2000">
    <property type="entry name" value="Glycogen Phosphorylase B"/>
    <property type="match status" value="3"/>
</dbReference>
<proteinExistence type="inferred from homology"/>
<gene>
    <name evidence="7" type="ORF">LWI28_012982</name>
</gene>
<keyword evidence="2 5" id="KW-0328">Glycosyltransferase</keyword>
<evidence type="ECO:0000256" key="6">
    <source>
        <dbReference type="RuleBase" id="RU362057"/>
    </source>
</evidence>
<dbReference type="PROSITE" id="PS00375">
    <property type="entry name" value="UDPGT"/>
    <property type="match status" value="1"/>
</dbReference>